<keyword evidence="6" id="KW-0534">Nitrate assimilation</keyword>
<keyword evidence="2" id="KW-0479">Metal-binding</keyword>
<organism evidence="8 9">
    <name type="scientific">Pseudoxanthomonas wuyuanensis</name>
    <dbReference type="NCBI Taxonomy" id="1073196"/>
    <lineage>
        <taxon>Bacteria</taxon>
        <taxon>Pseudomonadati</taxon>
        <taxon>Pseudomonadota</taxon>
        <taxon>Gammaproteobacteria</taxon>
        <taxon>Lysobacterales</taxon>
        <taxon>Lysobacteraceae</taxon>
        <taxon>Pseudoxanthomonas</taxon>
    </lineage>
</organism>
<evidence type="ECO:0000313" key="9">
    <source>
        <dbReference type="Proteomes" id="UP000219374"/>
    </source>
</evidence>
<gene>
    <name evidence="8" type="ORF">SAMN06296416_101777</name>
</gene>
<keyword evidence="9" id="KW-1185">Reference proteome</keyword>
<dbReference type="Proteomes" id="UP000219374">
    <property type="component" value="Unassembled WGS sequence"/>
</dbReference>
<evidence type="ECO:0000256" key="5">
    <source>
        <dbReference type="ARBA" id="ARBA00023014"/>
    </source>
</evidence>
<dbReference type="GO" id="GO:0008942">
    <property type="term" value="F:nitrite reductase [NAD(P)H] activity"/>
    <property type="evidence" value="ECO:0007669"/>
    <property type="project" value="InterPro"/>
</dbReference>
<dbReference type="OrthoDB" id="9769355at2"/>
<dbReference type="PANTHER" id="PTHR21496:SF23">
    <property type="entry name" value="3-PHENYLPROPIONATE_CINNAMIC ACID DIOXYGENASE FERREDOXIN SUBUNIT"/>
    <property type="match status" value="1"/>
</dbReference>
<dbReference type="NCBIfam" id="TIGR02378">
    <property type="entry name" value="nirD_assim_sml"/>
    <property type="match status" value="1"/>
</dbReference>
<proteinExistence type="predicted"/>
<dbReference type="PANTHER" id="PTHR21496">
    <property type="entry name" value="FERREDOXIN-RELATED"/>
    <property type="match status" value="1"/>
</dbReference>
<evidence type="ECO:0000256" key="6">
    <source>
        <dbReference type="ARBA" id="ARBA00023063"/>
    </source>
</evidence>
<evidence type="ECO:0000256" key="2">
    <source>
        <dbReference type="ARBA" id="ARBA00022723"/>
    </source>
</evidence>
<keyword evidence="3" id="KW-0560">Oxidoreductase</keyword>
<evidence type="ECO:0000313" key="8">
    <source>
        <dbReference type="EMBL" id="SOD51651.1"/>
    </source>
</evidence>
<dbReference type="Pfam" id="PF13806">
    <property type="entry name" value="Rieske_2"/>
    <property type="match status" value="1"/>
</dbReference>
<keyword evidence="4" id="KW-0408">Iron</keyword>
<evidence type="ECO:0000256" key="3">
    <source>
        <dbReference type="ARBA" id="ARBA00023002"/>
    </source>
</evidence>
<dbReference type="AlphaFoldDB" id="A0A286CZ33"/>
<evidence type="ECO:0000256" key="4">
    <source>
        <dbReference type="ARBA" id="ARBA00023004"/>
    </source>
</evidence>
<dbReference type="GO" id="GO:0046872">
    <property type="term" value="F:metal ion binding"/>
    <property type="evidence" value="ECO:0007669"/>
    <property type="project" value="UniProtKB-KW"/>
</dbReference>
<dbReference type="Gene3D" id="2.102.10.10">
    <property type="entry name" value="Rieske [2Fe-2S] iron-sulphur domain"/>
    <property type="match status" value="1"/>
</dbReference>
<dbReference type="InterPro" id="IPR012748">
    <property type="entry name" value="Rieske-like_NirD"/>
</dbReference>
<dbReference type="SUPFAM" id="SSF50022">
    <property type="entry name" value="ISP domain"/>
    <property type="match status" value="1"/>
</dbReference>
<accession>A0A286CZ33</accession>
<dbReference type="InterPro" id="IPR036922">
    <property type="entry name" value="Rieske_2Fe-2S_sf"/>
</dbReference>
<evidence type="ECO:0000259" key="7">
    <source>
        <dbReference type="PROSITE" id="PS51296"/>
    </source>
</evidence>
<dbReference type="RefSeq" id="WP_097120523.1">
    <property type="nucleotide sequence ID" value="NZ_OCND01000001.1"/>
</dbReference>
<reference evidence="8 9" key="1">
    <citation type="submission" date="2017-09" db="EMBL/GenBank/DDBJ databases">
        <authorList>
            <person name="Ehlers B."/>
            <person name="Leendertz F.H."/>
        </authorList>
    </citation>
    <scope>NUCLEOTIDE SEQUENCE [LARGE SCALE GENOMIC DNA]</scope>
    <source>
        <strain evidence="8 9">CGMCC 1.10978</strain>
    </source>
</reference>
<protein>
    <submittedName>
        <fullName evidence="8">Assimilatory nitrite reductase (NAD(P)H) small subunit</fullName>
    </submittedName>
</protein>
<dbReference type="CDD" id="cd03530">
    <property type="entry name" value="Rieske_NirD_small_Bacillus"/>
    <property type="match status" value="1"/>
</dbReference>
<dbReference type="GO" id="GO:0051537">
    <property type="term" value="F:2 iron, 2 sulfur cluster binding"/>
    <property type="evidence" value="ECO:0007669"/>
    <property type="project" value="UniProtKB-KW"/>
</dbReference>
<dbReference type="GO" id="GO:0042128">
    <property type="term" value="P:nitrate assimilation"/>
    <property type="evidence" value="ECO:0007669"/>
    <property type="project" value="UniProtKB-KW"/>
</dbReference>
<dbReference type="EMBL" id="OCND01000001">
    <property type="protein sequence ID" value="SOD51651.1"/>
    <property type="molecule type" value="Genomic_DNA"/>
</dbReference>
<dbReference type="PROSITE" id="PS51296">
    <property type="entry name" value="RIESKE"/>
    <property type="match status" value="1"/>
</dbReference>
<name>A0A286CZ33_9GAMM</name>
<feature type="domain" description="Rieske" evidence="7">
    <location>
        <begin position="17"/>
        <end position="114"/>
    </location>
</feature>
<keyword evidence="1" id="KW-0001">2Fe-2S</keyword>
<keyword evidence="5" id="KW-0411">Iron-sulfur</keyword>
<evidence type="ECO:0000256" key="1">
    <source>
        <dbReference type="ARBA" id="ARBA00022714"/>
    </source>
</evidence>
<sequence length="127" mass="13351">MSAVELELGPALQPAAWVRICRLEDIPALGARVLEREGEDDIALFRTATDKVYAVLDRCPHKGGPLSQGIVAGETVTCPLHSWNIALASGEACAPDVGCVRKFPARVEAGEVWLSLDDLPGSAGSTG</sequence>
<dbReference type="InterPro" id="IPR017941">
    <property type="entry name" value="Rieske_2Fe-2S"/>
</dbReference>